<reference evidence="2 3" key="1">
    <citation type="submission" date="2019-03" db="EMBL/GenBank/DDBJ databases">
        <title>Three New Species of Nocardioides, Nocardioides euryhalodurans sp. nov., Nocardioides seonyuensis sp. nov. and Nocardioides eburneoflavus sp. nov., Iolated from Soil.</title>
        <authorList>
            <person name="Roh S.G."/>
            <person name="Lee C."/>
            <person name="Kim M.-K."/>
            <person name="Kim S.B."/>
        </authorList>
    </citation>
    <scope>NUCLEOTIDE SEQUENCE [LARGE SCALE GENOMIC DNA]</scope>
    <source>
        <strain evidence="2 3">MMS17-SY117</strain>
    </source>
</reference>
<dbReference type="Pfam" id="PF12867">
    <property type="entry name" value="DinB_2"/>
    <property type="match status" value="1"/>
</dbReference>
<dbReference type="InterPro" id="IPR034660">
    <property type="entry name" value="DinB/YfiT-like"/>
</dbReference>
<dbReference type="InterPro" id="IPR024775">
    <property type="entry name" value="DinB-like"/>
</dbReference>
<dbReference type="Proteomes" id="UP000294894">
    <property type="component" value="Chromosome"/>
</dbReference>
<dbReference type="SUPFAM" id="SSF109854">
    <property type="entry name" value="DinB/YfiT-like putative metalloenzymes"/>
    <property type="match status" value="1"/>
</dbReference>
<dbReference type="RefSeq" id="WP_135074046.1">
    <property type="nucleotide sequence ID" value="NZ_CP038267.1"/>
</dbReference>
<dbReference type="Gene3D" id="1.20.120.450">
    <property type="entry name" value="dinb family like domain"/>
    <property type="match status" value="1"/>
</dbReference>
<evidence type="ECO:0000313" key="3">
    <source>
        <dbReference type="Proteomes" id="UP000294894"/>
    </source>
</evidence>
<dbReference type="EMBL" id="CP038267">
    <property type="protein sequence ID" value="QBR91435.1"/>
    <property type="molecule type" value="Genomic_DNA"/>
</dbReference>
<accession>A0A4P7GHT3</accession>
<protein>
    <submittedName>
        <fullName evidence="2">DinB family protein</fullName>
    </submittedName>
</protein>
<proteinExistence type="predicted"/>
<keyword evidence="3" id="KW-1185">Reference proteome</keyword>
<name>A0A4P7GHT3_9ACTN</name>
<sequence length="176" mass="19606">MTIEPDTKDWTWVLERRCPECGFDAPALDRADVPQAIRDNATLWEVVLHTEDAAVRPSSNVWSPLEYACHVRDVNRLFEQRLRLMLDHDAPAFENWDQDAAALAGDYGSQDPAAVAAEVVAAADAVATAYEQVGASQWERTGLRGDGAAFTVDTFARYHLHDLVHHAHDVSWVELP</sequence>
<gene>
    <name evidence="2" type="ORF">EXE57_03510</name>
</gene>
<evidence type="ECO:0000259" key="1">
    <source>
        <dbReference type="Pfam" id="PF12867"/>
    </source>
</evidence>
<organism evidence="2 3">
    <name type="scientific">Nocardioides euryhalodurans</name>
    <dbReference type="NCBI Taxonomy" id="2518370"/>
    <lineage>
        <taxon>Bacteria</taxon>
        <taxon>Bacillati</taxon>
        <taxon>Actinomycetota</taxon>
        <taxon>Actinomycetes</taxon>
        <taxon>Propionibacteriales</taxon>
        <taxon>Nocardioidaceae</taxon>
        <taxon>Nocardioides</taxon>
    </lineage>
</organism>
<feature type="domain" description="DinB-like" evidence="1">
    <location>
        <begin position="48"/>
        <end position="168"/>
    </location>
</feature>
<dbReference type="KEGG" id="noy:EXE57_03510"/>
<dbReference type="AlphaFoldDB" id="A0A4P7GHT3"/>
<evidence type="ECO:0000313" key="2">
    <source>
        <dbReference type="EMBL" id="QBR91435.1"/>
    </source>
</evidence>
<dbReference type="OrthoDB" id="3376896at2"/>